<proteinExistence type="predicted"/>
<protein>
    <recommendedName>
        <fullName evidence="4">Chlorophyllase</fullName>
    </recommendedName>
</protein>
<sequence>MAVAQLRFGPVALLVVLSALAVTPLYKYNYPVAGAIEPAAKQISTAPQCSGSQKLAVFEDGDCSPKPITVPVTASSSTNPPPRPLYVVAPTRPGNYPIFLFAHGTFISNNLYSGLLSHISSHGYIVVAPQLFDSILSLPCELEEIEYLEQVTNWMPSATALPSHLPPGVLPDFDKLAVGGHSRGGKSAFALALGLCARPLKLTISAVVGVDPVAGVSKNSRTDPEILTYEPESLNLSVPVTVIGSGLGNQSEVIDLPACAPNWVNHAEFYSECMAPKTHLVADDYGHMDVVDDVSWFERDFKGMFDFALTKLMCKGASGLFSSREKMRKGVGGIVVAFLDAYLGGGNDDYLAILECPLEVDSPVRLTVGYVLEKGTAAAGDI</sequence>
<dbReference type="PANTHER" id="PTHR33428">
    <property type="entry name" value="CHLOROPHYLLASE-2, CHLOROPLASTIC"/>
    <property type="match status" value="1"/>
</dbReference>
<evidence type="ECO:0008006" key="4">
    <source>
        <dbReference type="Google" id="ProtNLM"/>
    </source>
</evidence>
<dbReference type="GO" id="GO:0015996">
    <property type="term" value="P:chlorophyll catabolic process"/>
    <property type="evidence" value="ECO:0007669"/>
    <property type="project" value="TreeGrafter"/>
</dbReference>
<accession>A0AAV2EBY1</accession>
<dbReference type="InterPro" id="IPR029058">
    <property type="entry name" value="AB_hydrolase_fold"/>
</dbReference>
<name>A0AAV2EBY1_9ROSI</name>
<feature type="signal peptide" evidence="1">
    <location>
        <begin position="1"/>
        <end position="21"/>
    </location>
</feature>
<dbReference type="EMBL" id="OZ034817">
    <property type="protein sequence ID" value="CAL1383045.1"/>
    <property type="molecule type" value="Genomic_DNA"/>
</dbReference>
<dbReference type="Proteomes" id="UP001497516">
    <property type="component" value="Chromosome 4"/>
</dbReference>
<gene>
    <name evidence="2" type="ORF">LTRI10_LOCUS24338</name>
</gene>
<reference evidence="2 3" key="1">
    <citation type="submission" date="2024-04" db="EMBL/GenBank/DDBJ databases">
        <authorList>
            <person name="Fracassetti M."/>
        </authorList>
    </citation>
    <scope>NUCLEOTIDE SEQUENCE [LARGE SCALE GENOMIC DNA]</scope>
</reference>
<dbReference type="PANTHER" id="PTHR33428:SF10">
    <property type="entry name" value="CHLOROPHYLLASE-1"/>
    <property type="match status" value="1"/>
</dbReference>
<keyword evidence="3" id="KW-1185">Reference proteome</keyword>
<organism evidence="2 3">
    <name type="scientific">Linum trigynum</name>
    <dbReference type="NCBI Taxonomy" id="586398"/>
    <lineage>
        <taxon>Eukaryota</taxon>
        <taxon>Viridiplantae</taxon>
        <taxon>Streptophyta</taxon>
        <taxon>Embryophyta</taxon>
        <taxon>Tracheophyta</taxon>
        <taxon>Spermatophyta</taxon>
        <taxon>Magnoliopsida</taxon>
        <taxon>eudicotyledons</taxon>
        <taxon>Gunneridae</taxon>
        <taxon>Pentapetalae</taxon>
        <taxon>rosids</taxon>
        <taxon>fabids</taxon>
        <taxon>Malpighiales</taxon>
        <taxon>Linaceae</taxon>
        <taxon>Linum</taxon>
    </lineage>
</organism>
<dbReference type="GO" id="GO:0047746">
    <property type="term" value="F:chlorophyllase activity"/>
    <property type="evidence" value="ECO:0007669"/>
    <property type="project" value="TreeGrafter"/>
</dbReference>
<evidence type="ECO:0000256" key="1">
    <source>
        <dbReference type="SAM" id="SignalP"/>
    </source>
</evidence>
<feature type="chain" id="PRO_5043393606" description="Chlorophyllase" evidence="1">
    <location>
        <begin position="22"/>
        <end position="382"/>
    </location>
</feature>
<keyword evidence="1" id="KW-0732">Signal</keyword>
<evidence type="ECO:0000313" key="2">
    <source>
        <dbReference type="EMBL" id="CAL1383045.1"/>
    </source>
</evidence>
<evidence type="ECO:0000313" key="3">
    <source>
        <dbReference type="Proteomes" id="UP001497516"/>
    </source>
</evidence>
<dbReference type="Pfam" id="PF07224">
    <property type="entry name" value="Chlorophyllase"/>
    <property type="match status" value="1"/>
</dbReference>
<dbReference type="Gene3D" id="3.40.50.1820">
    <property type="entry name" value="alpha/beta hydrolase"/>
    <property type="match status" value="1"/>
</dbReference>
<dbReference type="AlphaFoldDB" id="A0AAV2EBY1"/>
<dbReference type="InterPro" id="IPR017395">
    <property type="entry name" value="Chlorophyllase-like"/>
</dbReference>
<dbReference type="SUPFAM" id="SSF53474">
    <property type="entry name" value="alpha/beta-Hydrolases"/>
    <property type="match status" value="1"/>
</dbReference>